<name>A0ABS8K049_9BURK</name>
<dbReference type="Pfam" id="PF00593">
    <property type="entry name" value="TonB_dep_Rec_b-barrel"/>
    <property type="match status" value="1"/>
</dbReference>
<dbReference type="RefSeq" id="WP_230511899.1">
    <property type="nucleotide sequence ID" value="NZ_JAJITD010000012.1"/>
</dbReference>
<comment type="caution">
    <text evidence="20">The sequence shown here is derived from an EMBL/GenBank/DDBJ whole genome shotgun (WGS) entry which is preliminary data.</text>
</comment>
<evidence type="ECO:0000259" key="18">
    <source>
        <dbReference type="Pfam" id="PF00593"/>
    </source>
</evidence>
<evidence type="ECO:0000256" key="8">
    <source>
        <dbReference type="ARBA" id="ARBA00023004"/>
    </source>
</evidence>
<evidence type="ECO:0000256" key="9">
    <source>
        <dbReference type="ARBA" id="ARBA00023065"/>
    </source>
</evidence>
<feature type="short sequence motif" description="TonB C-terminal box" evidence="15">
    <location>
        <begin position="728"/>
        <end position="745"/>
    </location>
</feature>
<feature type="domain" description="TonB-dependent receptor-like beta-barrel" evidence="18">
    <location>
        <begin position="306"/>
        <end position="715"/>
    </location>
</feature>
<accession>A0ABS8K049</accession>
<reference evidence="20 21" key="1">
    <citation type="submission" date="2021-11" db="EMBL/GenBank/DDBJ databases">
        <authorList>
            <person name="Oh E.-T."/>
            <person name="Kim S.-B."/>
        </authorList>
    </citation>
    <scope>NUCLEOTIDE SEQUENCE [LARGE SCALE GENOMIC DNA]</scope>
    <source>
        <strain evidence="20 21">MMS20-SJTR3</strain>
    </source>
</reference>
<dbReference type="InterPro" id="IPR036942">
    <property type="entry name" value="Beta-barrel_TonB_sf"/>
</dbReference>
<dbReference type="SUPFAM" id="SSF56935">
    <property type="entry name" value="Porins"/>
    <property type="match status" value="1"/>
</dbReference>
<comment type="subcellular location">
    <subcellularLocation>
        <location evidence="1 14">Cell outer membrane</location>
        <topology evidence="1 14">Multi-pass membrane protein</topology>
    </subcellularLocation>
</comment>
<dbReference type="Gene3D" id="2.40.170.20">
    <property type="entry name" value="TonB-dependent receptor, beta-barrel domain"/>
    <property type="match status" value="1"/>
</dbReference>
<evidence type="ECO:0000256" key="16">
    <source>
        <dbReference type="RuleBase" id="RU003357"/>
    </source>
</evidence>
<keyword evidence="3 14" id="KW-0813">Transport</keyword>
<keyword evidence="21" id="KW-1185">Reference proteome</keyword>
<keyword evidence="12 20" id="KW-0675">Receptor</keyword>
<dbReference type="Pfam" id="PF07715">
    <property type="entry name" value="Plug"/>
    <property type="match status" value="1"/>
</dbReference>
<dbReference type="PANTHER" id="PTHR32552:SF82">
    <property type="entry name" value="FCUA PROTEIN"/>
    <property type="match status" value="1"/>
</dbReference>
<evidence type="ECO:0000256" key="2">
    <source>
        <dbReference type="ARBA" id="ARBA00009810"/>
    </source>
</evidence>
<keyword evidence="9" id="KW-0406">Ion transport</keyword>
<sequence>MKNQKNTRKKGLSLHRPVQLAAWLAFAGAAQAAFAQSAVGGETAAPGAAATGAAAGGAASGPASGAAGGTEQALPAVNVSASAQSDSPLNLRTQVSAGALGSRSQLETPFSTTVVTGEELADRQANKLGDVFMGDASVTDNSNAYSAWATYISIRGLPIDWQNGFRIDGNPFISYGITMPYENLERVELLKGLGGFMYGFAQPGGMVNYVTKTPGDKPVTSVSVGYRMDSVFSQHADLSRRFGPDGMFGARINYTHEAGKTYNAGDINRNSLAVALDGQLTRDLQVYFNAIYQQSRSSGQTPAIYISPQYVGTGLPSPISGGSNLLGGTDQHLNTNLQLYTGGVKYQITPNWSFNTSVSYSKSTRDRNESTLTLLNQAGDYSDSRWNGDEGHQDIYWQGMFEGKAKTGIFRHDLVFGASYQRQTNDYSAVSHFFTLGDGNLYQPNPWRYYSGAGLDKYRDSQITQKSLFASDTIQLTERWSVLAGLRYSNYDQESYNLSGGRVSQYSQNGVLTPTAALMYKLEPHTTLYASYVEALEQGTIVDQIYANGGALLRPLRSRQYEIGIKSEQERWSATAALFRIERGAAYANEQNVYVQDGNSIYQGLETAGSVRLGRNWQVAGSMLLLDSWYAKGQAYNGNRVAGAPQFVAAGRVTYDVPQVPGLQVGAAAKFTGSTKVRPAGDLETGGYMIVNVGANYLTRVGGHDVTLRAAIDNITNRRYWMYQYASYIGPGEPRMVSVNAKIDF</sequence>
<dbReference type="PROSITE" id="PS52016">
    <property type="entry name" value="TONB_DEPENDENT_REC_3"/>
    <property type="match status" value="1"/>
</dbReference>
<dbReference type="InterPro" id="IPR037066">
    <property type="entry name" value="Plug_dom_sf"/>
</dbReference>
<feature type="chain" id="PRO_5047371822" evidence="17">
    <location>
        <begin position="33"/>
        <end position="745"/>
    </location>
</feature>
<keyword evidence="10 16" id="KW-0798">TonB box</keyword>
<evidence type="ECO:0000256" key="1">
    <source>
        <dbReference type="ARBA" id="ARBA00004571"/>
    </source>
</evidence>
<keyword evidence="13 14" id="KW-0998">Cell outer membrane</keyword>
<organism evidence="20 21">
    <name type="scientific">Paraburkholderia sejongensis</name>
    <dbReference type="NCBI Taxonomy" id="2886946"/>
    <lineage>
        <taxon>Bacteria</taxon>
        <taxon>Pseudomonadati</taxon>
        <taxon>Pseudomonadota</taxon>
        <taxon>Betaproteobacteria</taxon>
        <taxon>Burkholderiales</taxon>
        <taxon>Burkholderiaceae</taxon>
        <taxon>Paraburkholderia</taxon>
    </lineage>
</organism>
<keyword evidence="11 14" id="KW-0472">Membrane</keyword>
<evidence type="ECO:0000256" key="11">
    <source>
        <dbReference type="ARBA" id="ARBA00023136"/>
    </source>
</evidence>
<feature type="signal peptide" evidence="17">
    <location>
        <begin position="1"/>
        <end position="32"/>
    </location>
</feature>
<dbReference type="Proteomes" id="UP001431019">
    <property type="component" value="Unassembled WGS sequence"/>
</dbReference>
<evidence type="ECO:0000256" key="4">
    <source>
        <dbReference type="ARBA" id="ARBA00022452"/>
    </source>
</evidence>
<protein>
    <submittedName>
        <fullName evidence="20">TonB-dependent receptor</fullName>
    </submittedName>
</protein>
<dbReference type="NCBIfam" id="TIGR01783">
    <property type="entry name" value="TonB-siderophor"/>
    <property type="match status" value="1"/>
</dbReference>
<comment type="similarity">
    <text evidence="2 14 16">Belongs to the TonB-dependent receptor family.</text>
</comment>
<gene>
    <name evidence="20" type="ORF">LJ656_23430</name>
</gene>
<evidence type="ECO:0000259" key="19">
    <source>
        <dbReference type="Pfam" id="PF07715"/>
    </source>
</evidence>
<feature type="domain" description="TonB-dependent receptor plug" evidence="19">
    <location>
        <begin position="105"/>
        <end position="205"/>
    </location>
</feature>
<dbReference type="PROSITE" id="PS01156">
    <property type="entry name" value="TONB_DEPENDENT_REC_2"/>
    <property type="match status" value="1"/>
</dbReference>
<evidence type="ECO:0000256" key="17">
    <source>
        <dbReference type="SAM" id="SignalP"/>
    </source>
</evidence>
<evidence type="ECO:0000256" key="14">
    <source>
        <dbReference type="PROSITE-ProRule" id="PRU01360"/>
    </source>
</evidence>
<keyword evidence="8" id="KW-0408">Iron</keyword>
<keyword evidence="5" id="KW-0410">Iron transport</keyword>
<keyword evidence="6 14" id="KW-0812">Transmembrane</keyword>
<evidence type="ECO:0000256" key="7">
    <source>
        <dbReference type="ARBA" id="ARBA00022729"/>
    </source>
</evidence>
<evidence type="ECO:0000256" key="10">
    <source>
        <dbReference type="ARBA" id="ARBA00023077"/>
    </source>
</evidence>
<evidence type="ECO:0000256" key="6">
    <source>
        <dbReference type="ARBA" id="ARBA00022692"/>
    </source>
</evidence>
<keyword evidence="7 17" id="KW-0732">Signal</keyword>
<dbReference type="InterPro" id="IPR000531">
    <property type="entry name" value="Beta-barrel_TonB"/>
</dbReference>
<dbReference type="InterPro" id="IPR010105">
    <property type="entry name" value="TonB_sidphr_rcpt"/>
</dbReference>
<evidence type="ECO:0000256" key="13">
    <source>
        <dbReference type="ARBA" id="ARBA00023237"/>
    </source>
</evidence>
<dbReference type="CDD" id="cd01347">
    <property type="entry name" value="ligand_gated_channel"/>
    <property type="match status" value="1"/>
</dbReference>
<dbReference type="PANTHER" id="PTHR32552">
    <property type="entry name" value="FERRICHROME IRON RECEPTOR-RELATED"/>
    <property type="match status" value="1"/>
</dbReference>
<evidence type="ECO:0000256" key="12">
    <source>
        <dbReference type="ARBA" id="ARBA00023170"/>
    </source>
</evidence>
<dbReference type="EMBL" id="JAJITD010000012">
    <property type="protein sequence ID" value="MCC8395542.1"/>
    <property type="molecule type" value="Genomic_DNA"/>
</dbReference>
<dbReference type="InterPro" id="IPR039426">
    <property type="entry name" value="TonB-dep_rcpt-like"/>
</dbReference>
<dbReference type="InterPro" id="IPR010917">
    <property type="entry name" value="TonB_rcpt_CS"/>
</dbReference>
<evidence type="ECO:0000313" key="21">
    <source>
        <dbReference type="Proteomes" id="UP001431019"/>
    </source>
</evidence>
<keyword evidence="4 14" id="KW-1134">Transmembrane beta strand</keyword>
<evidence type="ECO:0000256" key="5">
    <source>
        <dbReference type="ARBA" id="ARBA00022496"/>
    </source>
</evidence>
<dbReference type="InterPro" id="IPR012910">
    <property type="entry name" value="Plug_dom"/>
</dbReference>
<dbReference type="Gene3D" id="2.170.130.10">
    <property type="entry name" value="TonB-dependent receptor, plug domain"/>
    <property type="match status" value="1"/>
</dbReference>
<evidence type="ECO:0000256" key="3">
    <source>
        <dbReference type="ARBA" id="ARBA00022448"/>
    </source>
</evidence>
<evidence type="ECO:0000313" key="20">
    <source>
        <dbReference type="EMBL" id="MCC8395542.1"/>
    </source>
</evidence>
<proteinExistence type="inferred from homology"/>
<evidence type="ECO:0000256" key="15">
    <source>
        <dbReference type="PROSITE-ProRule" id="PRU10144"/>
    </source>
</evidence>